<organism evidence="3 4">
    <name type="scientific">Cirrhinus molitorella</name>
    <name type="common">mud carp</name>
    <dbReference type="NCBI Taxonomy" id="172907"/>
    <lineage>
        <taxon>Eukaryota</taxon>
        <taxon>Metazoa</taxon>
        <taxon>Chordata</taxon>
        <taxon>Craniata</taxon>
        <taxon>Vertebrata</taxon>
        <taxon>Euteleostomi</taxon>
        <taxon>Actinopterygii</taxon>
        <taxon>Neopterygii</taxon>
        <taxon>Teleostei</taxon>
        <taxon>Ostariophysi</taxon>
        <taxon>Cypriniformes</taxon>
        <taxon>Cyprinidae</taxon>
        <taxon>Labeoninae</taxon>
        <taxon>Labeonini</taxon>
        <taxon>Cirrhinus</taxon>
    </lineage>
</organism>
<accession>A0ABR3LRH4</accession>
<dbReference type="PANTHER" id="PTHR47331:SF5">
    <property type="entry name" value="RIBONUCLEASE H"/>
    <property type="match status" value="1"/>
</dbReference>
<sequence>MQQVLDGLEGCGKWMRVMIRDSCDWVLGVELKGEVGVGGDGVVHKKVPSAADYSRQRWVGSHKAYKMSTHADDEPTGRVRRKTALPARYEDYDLTGFVLPTLHPEPVSSHTQIPSNLSDDEEQEEGTTAFSLLQIPVDETQSSDKWSDTDSGRSENALLKQRNRILHYANENMLHTVKVVERDILQQTNQHYAQQLSQLKQQMQQLQTEVSQQGPAAQPQPHPSKPIPAPRHRKNMQAAEKSLRPVPTLRFKRDSFSSQEETPALAAAPRDKLYTPYEATSAQPFSKGVAKEEESYHRGCNYPLYDQEHAASTPYDSAWRHQMPYGHSPSLLFRSPHSQRQIETQLIRVGGRLRHSTHLERDTVHPIVLDAKHPITQLIIQSYEAKLHHPGYDRVFAELRRKYWILRGREAVKRFQRSCVECQKWRKSPEIPKMADLPPPRLRLFRPAFYSTGMDCFGPYAVKVGRRTEKKWGIISVH</sequence>
<proteinExistence type="predicted"/>
<evidence type="ECO:0000313" key="3">
    <source>
        <dbReference type="EMBL" id="KAL1255486.1"/>
    </source>
</evidence>
<feature type="compositionally biased region" description="Low complexity" evidence="1">
    <location>
        <begin position="204"/>
        <end position="217"/>
    </location>
</feature>
<feature type="region of interest" description="Disordered" evidence="1">
    <location>
        <begin position="204"/>
        <end position="270"/>
    </location>
</feature>
<feature type="domain" description="Integrase zinc-binding" evidence="2">
    <location>
        <begin position="375"/>
        <end position="427"/>
    </location>
</feature>
<feature type="region of interest" description="Disordered" evidence="1">
    <location>
        <begin position="103"/>
        <end position="155"/>
    </location>
</feature>
<dbReference type="Proteomes" id="UP001558613">
    <property type="component" value="Unassembled WGS sequence"/>
</dbReference>
<evidence type="ECO:0000313" key="4">
    <source>
        <dbReference type="Proteomes" id="UP001558613"/>
    </source>
</evidence>
<comment type="caution">
    <text evidence="3">The sequence shown here is derived from an EMBL/GenBank/DDBJ whole genome shotgun (WGS) entry which is preliminary data.</text>
</comment>
<keyword evidence="4" id="KW-1185">Reference proteome</keyword>
<dbReference type="InterPro" id="IPR041588">
    <property type="entry name" value="Integrase_H2C2"/>
</dbReference>
<dbReference type="PANTHER" id="PTHR47331">
    <property type="entry name" value="PHD-TYPE DOMAIN-CONTAINING PROTEIN"/>
    <property type="match status" value="1"/>
</dbReference>
<gene>
    <name evidence="3" type="ORF">QQF64_013547</name>
</gene>
<feature type="compositionally biased region" description="Polar residues" evidence="1">
    <location>
        <begin position="108"/>
        <end position="117"/>
    </location>
</feature>
<dbReference type="Pfam" id="PF17921">
    <property type="entry name" value="Integrase_H2C2"/>
    <property type="match status" value="1"/>
</dbReference>
<dbReference type="Gene3D" id="1.10.340.70">
    <property type="match status" value="1"/>
</dbReference>
<feature type="compositionally biased region" description="Pro residues" evidence="1">
    <location>
        <begin position="218"/>
        <end position="229"/>
    </location>
</feature>
<evidence type="ECO:0000259" key="2">
    <source>
        <dbReference type="Pfam" id="PF17921"/>
    </source>
</evidence>
<name>A0ABR3LRH4_9TELE</name>
<protein>
    <recommendedName>
        <fullName evidence="2">Integrase zinc-binding domain-containing protein</fullName>
    </recommendedName>
</protein>
<reference evidence="3 4" key="1">
    <citation type="submission" date="2023-09" db="EMBL/GenBank/DDBJ databases">
        <authorList>
            <person name="Wang M."/>
        </authorList>
    </citation>
    <scope>NUCLEOTIDE SEQUENCE [LARGE SCALE GENOMIC DNA]</scope>
    <source>
        <strain evidence="3">GT-2023</strain>
        <tissue evidence="3">Liver</tissue>
    </source>
</reference>
<dbReference type="EMBL" id="JAYMGO010000019">
    <property type="protein sequence ID" value="KAL1255486.1"/>
    <property type="molecule type" value="Genomic_DNA"/>
</dbReference>
<evidence type="ECO:0000256" key="1">
    <source>
        <dbReference type="SAM" id="MobiDB-lite"/>
    </source>
</evidence>